<dbReference type="Gene3D" id="3.30.40.10">
    <property type="entry name" value="Zinc/RING finger domain, C3HC4 (zinc finger)"/>
    <property type="match status" value="1"/>
</dbReference>
<evidence type="ECO:0000313" key="9">
    <source>
        <dbReference type="Proteomes" id="UP001159364"/>
    </source>
</evidence>
<dbReference type="Pfam" id="PF00628">
    <property type="entry name" value="PHD"/>
    <property type="match status" value="1"/>
</dbReference>
<dbReference type="InterPro" id="IPR011011">
    <property type="entry name" value="Znf_FYVE_PHD"/>
</dbReference>
<feature type="domain" description="PHD-type" evidence="6">
    <location>
        <begin position="87"/>
        <end position="137"/>
    </location>
</feature>
<evidence type="ECO:0000256" key="4">
    <source>
        <dbReference type="PROSITE-ProRule" id="PRU00146"/>
    </source>
</evidence>
<dbReference type="GO" id="GO:0008270">
    <property type="term" value="F:zinc ion binding"/>
    <property type="evidence" value="ECO:0007669"/>
    <property type="project" value="UniProtKB-KW"/>
</dbReference>
<dbReference type="GO" id="GO:0031445">
    <property type="term" value="P:regulation of heterochromatin formation"/>
    <property type="evidence" value="ECO:0007669"/>
    <property type="project" value="TreeGrafter"/>
</dbReference>
<dbReference type="EMBL" id="JAIWQS010000007">
    <property type="protein sequence ID" value="KAJ8758585.1"/>
    <property type="molecule type" value="Genomic_DNA"/>
</dbReference>
<evidence type="ECO:0000313" key="8">
    <source>
        <dbReference type="EMBL" id="KAJ8758585.1"/>
    </source>
</evidence>
<keyword evidence="9" id="KW-1185">Reference proteome</keyword>
<keyword evidence="1" id="KW-0479">Metal-binding</keyword>
<dbReference type="PROSITE" id="PS01359">
    <property type="entry name" value="ZF_PHD_1"/>
    <property type="match status" value="1"/>
</dbReference>
<dbReference type="GO" id="GO:0006338">
    <property type="term" value="P:chromatin remodeling"/>
    <property type="evidence" value="ECO:0007669"/>
    <property type="project" value="InterPro"/>
</dbReference>
<gene>
    <name evidence="8" type="ORF">K2173_000306</name>
</gene>
<dbReference type="GO" id="GO:0008623">
    <property type="term" value="C:CHRAC"/>
    <property type="evidence" value="ECO:0007669"/>
    <property type="project" value="TreeGrafter"/>
</dbReference>
<proteinExistence type="predicted"/>
<dbReference type="InterPro" id="IPR019786">
    <property type="entry name" value="Zinc_finger_PHD-type_CS"/>
</dbReference>
<keyword evidence="2 4" id="KW-0863">Zinc-finger</keyword>
<feature type="region of interest" description="Disordered" evidence="5">
    <location>
        <begin position="49"/>
        <end position="74"/>
    </location>
</feature>
<dbReference type="PANTHER" id="PTHR46510:SF1">
    <property type="entry name" value="BROMODOMAIN ADJACENT TO ZINC FINGER DOMAIN PROTEIN 1A"/>
    <property type="match status" value="1"/>
</dbReference>
<dbReference type="Gene3D" id="3.30.40.100">
    <property type="match status" value="1"/>
</dbReference>
<dbReference type="GO" id="GO:0003677">
    <property type="term" value="F:DNA binding"/>
    <property type="evidence" value="ECO:0007669"/>
    <property type="project" value="TreeGrafter"/>
</dbReference>
<evidence type="ECO:0000259" key="6">
    <source>
        <dbReference type="PROSITE" id="PS50016"/>
    </source>
</evidence>
<dbReference type="GO" id="GO:0006355">
    <property type="term" value="P:regulation of DNA-templated transcription"/>
    <property type="evidence" value="ECO:0007669"/>
    <property type="project" value="TreeGrafter"/>
</dbReference>
<name>A0AAV8SWU3_9ROSI</name>
<feature type="compositionally biased region" description="Basic and acidic residues" evidence="5">
    <location>
        <begin position="52"/>
        <end position="64"/>
    </location>
</feature>
<evidence type="ECO:0000256" key="5">
    <source>
        <dbReference type="SAM" id="MobiDB-lite"/>
    </source>
</evidence>
<accession>A0AAV8SWU3</accession>
<dbReference type="PANTHER" id="PTHR46510">
    <property type="entry name" value="BROMODOMAIN ADJACENT TO ZINC FINGER DOMAIN PROTEIN 1A"/>
    <property type="match status" value="1"/>
</dbReference>
<reference evidence="8 9" key="1">
    <citation type="submission" date="2021-09" db="EMBL/GenBank/DDBJ databases">
        <title>Genomic insights and catalytic innovation underlie evolution of tropane alkaloids biosynthesis.</title>
        <authorList>
            <person name="Wang Y.-J."/>
            <person name="Tian T."/>
            <person name="Huang J.-P."/>
            <person name="Huang S.-X."/>
        </authorList>
    </citation>
    <scope>NUCLEOTIDE SEQUENCE [LARGE SCALE GENOMIC DNA]</scope>
    <source>
        <strain evidence="8">KIB-2018</strain>
        <tissue evidence="8">Leaf</tissue>
    </source>
</reference>
<dbReference type="GO" id="GO:0045740">
    <property type="term" value="P:positive regulation of DNA replication"/>
    <property type="evidence" value="ECO:0007669"/>
    <property type="project" value="TreeGrafter"/>
</dbReference>
<evidence type="ECO:0000256" key="3">
    <source>
        <dbReference type="ARBA" id="ARBA00022833"/>
    </source>
</evidence>
<evidence type="ECO:0000259" key="7">
    <source>
        <dbReference type="PROSITE" id="PS51050"/>
    </source>
</evidence>
<dbReference type="PROSITE" id="PS51050">
    <property type="entry name" value="ZF_CW"/>
    <property type="match status" value="1"/>
</dbReference>
<dbReference type="InterPro" id="IPR011124">
    <property type="entry name" value="Znf_CW"/>
</dbReference>
<dbReference type="InterPro" id="IPR019787">
    <property type="entry name" value="Znf_PHD-finger"/>
</dbReference>
<keyword evidence="3" id="KW-0862">Zinc</keyword>
<evidence type="ECO:0000256" key="1">
    <source>
        <dbReference type="ARBA" id="ARBA00022723"/>
    </source>
</evidence>
<evidence type="ECO:0000256" key="2">
    <source>
        <dbReference type="ARBA" id="ARBA00022771"/>
    </source>
</evidence>
<dbReference type="InterPro" id="IPR013083">
    <property type="entry name" value="Znf_RING/FYVE/PHD"/>
</dbReference>
<dbReference type="Proteomes" id="UP001159364">
    <property type="component" value="Linkage Group LG07"/>
</dbReference>
<dbReference type="AlphaFoldDB" id="A0AAV8SWU3"/>
<dbReference type="InterPro" id="IPR001965">
    <property type="entry name" value="Znf_PHD"/>
</dbReference>
<dbReference type="SUPFAM" id="SSF57903">
    <property type="entry name" value="FYVE/PHD zinc finger"/>
    <property type="match status" value="1"/>
</dbReference>
<dbReference type="PROSITE" id="PS50016">
    <property type="entry name" value="ZF_PHD_2"/>
    <property type="match status" value="1"/>
</dbReference>
<sequence length="315" mass="35934">MVPLETNAGICPTIITENMEKDVDGSSKASELQSAHTYKEVLLDNFSTSNPEMDKNSLHSEGNDIARNSSSTVPTEALARRKDSKILETCELCGGIGDTENMLICDNCEKAFHVSCHIPKHKPLPFDDWFCKNCMRLRNKVSLDAAFQKSRCITGGTESSRIGMDRITRMLRYPDPYTTRVRIGNTFQAEVPLWADQNPQDLDDVDEPLELNLAEAVCLCDIPKLKSSKNWLQCRRIEVVKVRGRRKHRRIACGKWRRAPFSEVQTDDWECFCAVRWDPAHADCAVPQEEDTEKVMKDLKLIEKLKSRLSEKREK</sequence>
<protein>
    <submittedName>
        <fullName evidence="8">Uncharacterized protein</fullName>
    </submittedName>
</protein>
<feature type="domain" description="CW-type" evidence="7">
    <location>
        <begin position="225"/>
        <end position="292"/>
    </location>
</feature>
<dbReference type="GO" id="GO:0000228">
    <property type="term" value="C:nuclear chromosome"/>
    <property type="evidence" value="ECO:0007669"/>
    <property type="project" value="TreeGrafter"/>
</dbReference>
<dbReference type="InterPro" id="IPR047171">
    <property type="entry name" value="BAZ1A"/>
</dbReference>
<comment type="caution">
    <text evidence="8">The sequence shown here is derived from an EMBL/GenBank/DDBJ whole genome shotgun (WGS) entry which is preliminary data.</text>
</comment>
<dbReference type="SMART" id="SM00249">
    <property type="entry name" value="PHD"/>
    <property type="match status" value="1"/>
</dbReference>
<organism evidence="8 9">
    <name type="scientific">Erythroxylum novogranatense</name>
    <dbReference type="NCBI Taxonomy" id="1862640"/>
    <lineage>
        <taxon>Eukaryota</taxon>
        <taxon>Viridiplantae</taxon>
        <taxon>Streptophyta</taxon>
        <taxon>Embryophyta</taxon>
        <taxon>Tracheophyta</taxon>
        <taxon>Spermatophyta</taxon>
        <taxon>Magnoliopsida</taxon>
        <taxon>eudicotyledons</taxon>
        <taxon>Gunneridae</taxon>
        <taxon>Pentapetalae</taxon>
        <taxon>rosids</taxon>
        <taxon>fabids</taxon>
        <taxon>Malpighiales</taxon>
        <taxon>Erythroxylaceae</taxon>
        <taxon>Erythroxylum</taxon>
    </lineage>
</organism>